<keyword evidence="3" id="KW-1185">Reference proteome</keyword>
<dbReference type="Pfam" id="PF13516">
    <property type="entry name" value="LRR_6"/>
    <property type="match status" value="1"/>
</dbReference>
<sequence length="589" mass="64876">MPRRSRSKAARRSNQEQIEANENGNEAGRSVASHVRDRQRAVAEREAARLARPEQRKRVKLAHADRKKSAVTSTPFGLHRGSSTVDDEPEDQEWCGPFSVARQVLRQREEAKRKAEEEENNAVMHPLDDLMNQVGQEQKKKAHPSLTWKGDAKGTTPSSLYAKRQMRMEARQTKTIPTLFQLCVDFLVDNFEHVESLGDVDNDCRLAISKELVKRNQLNAKAFESLVSSDMDCLEIIDCAGIPQDVMAKVLTGLHSLSFLMLTHAGRCFGPKSVDVLLETKPPLCCLSIAGAYLLKDEHAASLIQVSASTLQSISFDTCPLLGEKFIRAIEKTDGTLLEISLKNLSLSSDTLKILATCKDAMRNVRSLTYESMPGITDAVLGELLQVVADSLESLDVSHNYDLTDASLSAIRQFNIGLRSLTMNGVKELTSLGLETFFTYDLEGLPSPPKLKVLKLASCDHEAVTDEVLKLATANSSTQNKESMGPRGGGLVQLDIEGSTLVTDSTLEHLVEGSSANTLTEMNLSYCPHITDQGLGYFVSKCGSQLSKIQVWGCAQLSDEFFDGHDRVNDASFELVGAWMKRSGTRSLR</sequence>
<dbReference type="InterPro" id="IPR006553">
    <property type="entry name" value="Leu-rich_rpt_Cys-con_subtyp"/>
</dbReference>
<proteinExistence type="predicted"/>
<feature type="compositionally biased region" description="Polar residues" evidence="1">
    <location>
        <begin position="15"/>
        <end position="24"/>
    </location>
</feature>
<organism evidence="2 3">
    <name type="scientific">Cylindrotheca closterium</name>
    <dbReference type="NCBI Taxonomy" id="2856"/>
    <lineage>
        <taxon>Eukaryota</taxon>
        <taxon>Sar</taxon>
        <taxon>Stramenopiles</taxon>
        <taxon>Ochrophyta</taxon>
        <taxon>Bacillariophyta</taxon>
        <taxon>Bacillariophyceae</taxon>
        <taxon>Bacillariophycidae</taxon>
        <taxon>Bacillariales</taxon>
        <taxon>Bacillariaceae</taxon>
        <taxon>Cylindrotheca</taxon>
    </lineage>
</organism>
<evidence type="ECO:0000256" key="1">
    <source>
        <dbReference type="SAM" id="MobiDB-lite"/>
    </source>
</evidence>
<dbReference type="GO" id="GO:0031146">
    <property type="term" value="P:SCF-dependent proteasomal ubiquitin-dependent protein catabolic process"/>
    <property type="evidence" value="ECO:0007669"/>
    <property type="project" value="TreeGrafter"/>
</dbReference>
<feature type="region of interest" description="Disordered" evidence="1">
    <location>
        <begin position="1"/>
        <end position="92"/>
    </location>
</feature>
<dbReference type="Proteomes" id="UP001295423">
    <property type="component" value="Unassembled WGS sequence"/>
</dbReference>
<dbReference type="PANTHER" id="PTHR13318">
    <property type="entry name" value="PARTNER OF PAIRED, ISOFORM B-RELATED"/>
    <property type="match status" value="1"/>
</dbReference>
<accession>A0AAD2JHX3</accession>
<evidence type="ECO:0000313" key="2">
    <source>
        <dbReference type="EMBL" id="CAJ1952500.1"/>
    </source>
</evidence>
<gene>
    <name evidence="2" type="ORF">CYCCA115_LOCUS13584</name>
</gene>
<dbReference type="Gene3D" id="3.80.10.10">
    <property type="entry name" value="Ribonuclease Inhibitor"/>
    <property type="match status" value="2"/>
</dbReference>
<feature type="compositionally biased region" description="Basic and acidic residues" evidence="1">
    <location>
        <begin position="34"/>
        <end position="68"/>
    </location>
</feature>
<dbReference type="EMBL" id="CAKOGP040001803">
    <property type="protein sequence ID" value="CAJ1952500.1"/>
    <property type="molecule type" value="Genomic_DNA"/>
</dbReference>
<dbReference type="InterPro" id="IPR001611">
    <property type="entry name" value="Leu-rich_rpt"/>
</dbReference>
<reference evidence="2" key="1">
    <citation type="submission" date="2023-08" db="EMBL/GenBank/DDBJ databases">
        <authorList>
            <person name="Audoor S."/>
            <person name="Bilcke G."/>
        </authorList>
    </citation>
    <scope>NUCLEOTIDE SEQUENCE</scope>
</reference>
<dbReference type="InterPro" id="IPR032675">
    <property type="entry name" value="LRR_dom_sf"/>
</dbReference>
<dbReference type="PANTHER" id="PTHR13318:SF105">
    <property type="entry name" value="F-BOX_LRR-REPEAT PROTEIN 3"/>
    <property type="match status" value="1"/>
</dbReference>
<dbReference type="GO" id="GO:0019005">
    <property type="term" value="C:SCF ubiquitin ligase complex"/>
    <property type="evidence" value="ECO:0007669"/>
    <property type="project" value="TreeGrafter"/>
</dbReference>
<feature type="region of interest" description="Disordered" evidence="1">
    <location>
        <begin position="136"/>
        <end position="159"/>
    </location>
</feature>
<comment type="caution">
    <text evidence="2">The sequence shown here is derived from an EMBL/GenBank/DDBJ whole genome shotgun (WGS) entry which is preliminary data.</text>
</comment>
<name>A0AAD2JHX3_9STRA</name>
<dbReference type="SUPFAM" id="SSF52047">
    <property type="entry name" value="RNI-like"/>
    <property type="match status" value="1"/>
</dbReference>
<dbReference type="SMART" id="SM00367">
    <property type="entry name" value="LRR_CC"/>
    <property type="match status" value="3"/>
</dbReference>
<feature type="compositionally biased region" description="Basic residues" evidence="1">
    <location>
        <begin position="1"/>
        <end position="11"/>
    </location>
</feature>
<protein>
    <submittedName>
        <fullName evidence="2">Uncharacterized protein</fullName>
    </submittedName>
</protein>
<dbReference type="AlphaFoldDB" id="A0AAD2JHX3"/>
<evidence type="ECO:0000313" key="3">
    <source>
        <dbReference type="Proteomes" id="UP001295423"/>
    </source>
</evidence>